<evidence type="ECO:0000256" key="1">
    <source>
        <dbReference type="SAM" id="MobiDB-lite"/>
    </source>
</evidence>
<accession>Q3TEV4</accession>
<gene>
    <name evidence="3" type="primary">Zmiz1</name>
</gene>
<reference evidence="2" key="1">
    <citation type="journal article" date="1999" name="Methods Enzymol.">
        <title>High-efficiency full-length cDNA cloning.</title>
        <authorList>
            <person name="Carninci P."/>
            <person name="Hayashizaki Y."/>
        </authorList>
    </citation>
    <scope>NUCLEOTIDE SEQUENCE</scope>
    <source>
        <strain evidence="2">C57BL/6J</strain>
        <tissue evidence="2">Amnion</tissue>
    </source>
</reference>
<name>Q3TEV4_MOUSE</name>
<reference evidence="2" key="5">
    <citation type="journal article" date="2002" name="Nature">
        <title>Analysis of the mouse transcriptome based on functional annotation of 60,770 full-length cDNAs.</title>
        <authorList>
            <consortium name="The FANTOM Consortium and the RIKEN Genome Exploration Research Group Phase I and II Team"/>
        </authorList>
    </citation>
    <scope>NUCLEOTIDE SEQUENCE</scope>
    <source>
        <strain evidence="2">C57BL/6J</strain>
        <tissue evidence="2">Amnion</tissue>
    </source>
</reference>
<proteinExistence type="evidence at transcript level"/>
<reference evidence="2" key="4">
    <citation type="journal article" date="2001" name="Nature">
        <title>Functional annotation of a full-length mouse cDNA collection.</title>
        <authorList>
            <consortium name="The RIKEN Genome Exploration Research Group Phase II Team and the FANTOM Consortium"/>
        </authorList>
    </citation>
    <scope>NUCLEOTIDE SEQUENCE</scope>
    <source>
        <strain evidence="2">C57BL/6J</strain>
        <tissue evidence="2">Amnion</tissue>
    </source>
</reference>
<reference evidence="2" key="2">
    <citation type="journal article" date="2000" name="Genome Res.">
        <title>Normalization and subtraction of cap-trapper-selected cDNAs to prepare full-length cDNA libraries for rapid discovery of new genes.</title>
        <authorList>
            <person name="Carninci P."/>
            <person name="Shibata Y."/>
            <person name="Hayatsu N."/>
            <person name="Sugahara Y."/>
            <person name="Shibata K."/>
            <person name="Itoh M."/>
            <person name="Konno H."/>
            <person name="Okazaki Y."/>
            <person name="Muramatsu M."/>
            <person name="Hayashizaki Y."/>
        </authorList>
    </citation>
    <scope>NUCLEOTIDE SEQUENCE</scope>
    <source>
        <strain evidence="2">C57BL/6J</strain>
        <tissue evidence="2">Amnion</tissue>
    </source>
</reference>
<dbReference type="EMBL" id="AK169397">
    <property type="protein sequence ID" value="BAE41144.1"/>
    <property type="molecule type" value="mRNA"/>
</dbReference>
<feature type="region of interest" description="Disordered" evidence="1">
    <location>
        <begin position="154"/>
        <end position="230"/>
    </location>
</feature>
<feature type="region of interest" description="Disordered" evidence="1">
    <location>
        <begin position="257"/>
        <end position="280"/>
    </location>
</feature>
<dbReference type="MGI" id="MGI:3040693">
    <property type="gene designation" value="Zmiz1"/>
</dbReference>
<reference evidence="2" key="7">
    <citation type="journal article" date="2005" name="Science">
        <title>The Transcriptional Landscape of the Mammalian Genome.</title>
        <authorList>
            <consortium name="The FANTOM Consortium"/>
            <consortium name="Riken Genome Exploration Research Group and Genome Science Group (Genome Network Project Core Group)"/>
        </authorList>
    </citation>
    <scope>NUCLEOTIDE SEQUENCE</scope>
    <source>
        <strain evidence="2">C57BL/6J</strain>
        <tissue evidence="2">Amnion</tissue>
    </source>
</reference>
<reference evidence="2" key="6">
    <citation type="submission" date="2004-04" db="EMBL/GenBank/DDBJ databases">
        <authorList>
            <person name="Arakawa T."/>
            <person name="Carninci P."/>
            <person name="Fukuda S."/>
            <person name="Hashizume W."/>
            <person name="Hayashida K."/>
            <person name="Hori F."/>
            <person name="Iida J."/>
            <person name="Imamura K."/>
            <person name="Imotani K."/>
            <person name="Itoh M."/>
            <person name="Kanagawa S."/>
            <person name="Kawai J."/>
            <person name="Kojima M."/>
            <person name="Konno H."/>
            <person name="Murata M."/>
            <person name="Nakamura M."/>
            <person name="Ninomiya N."/>
            <person name="Nishiyori H."/>
            <person name="Nomura K."/>
            <person name="Ohno M."/>
            <person name="Sakazume N."/>
            <person name="Sano H."/>
            <person name="Sasaki D."/>
            <person name="Shibata K."/>
            <person name="Shiraki T."/>
            <person name="Tagami M."/>
            <person name="Tagami Y."/>
            <person name="Waki K."/>
            <person name="Watahiki A."/>
            <person name="Muramatsu M."/>
            <person name="Hayashizaki Y."/>
        </authorList>
    </citation>
    <scope>NUCLEOTIDE SEQUENCE</scope>
    <source>
        <strain evidence="2">C57BL/6J</strain>
        <tissue evidence="2">Amnion</tissue>
    </source>
</reference>
<reference evidence="2" key="8">
    <citation type="journal article" date="2005" name="Science">
        <title>Antisense Transcription in the Mammalian Transcriptome.</title>
        <authorList>
            <consortium name="RIKEN Genome Exploration Research Group and Genome Science Group (Genome Network Project Core Group) and the FANTOM Consortium"/>
        </authorList>
    </citation>
    <scope>NUCLEOTIDE SEQUENCE</scope>
    <source>
        <strain evidence="2">C57BL/6J</strain>
        <tissue evidence="2">Amnion</tissue>
    </source>
</reference>
<evidence type="ECO:0000313" key="2">
    <source>
        <dbReference type="EMBL" id="BAE41144.1"/>
    </source>
</evidence>
<organism evidence="2">
    <name type="scientific">Mus musculus</name>
    <name type="common">Mouse</name>
    <dbReference type="NCBI Taxonomy" id="10090"/>
    <lineage>
        <taxon>Eukaryota</taxon>
        <taxon>Metazoa</taxon>
        <taxon>Chordata</taxon>
        <taxon>Craniata</taxon>
        <taxon>Vertebrata</taxon>
        <taxon>Euteleostomi</taxon>
        <taxon>Mammalia</taxon>
        <taxon>Eutheria</taxon>
        <taxon>Euarchontoglires</taxon>
        <taxon>Glires</taxon>
        <taxon>Rodentia</taxon>
        <taxon>Myomorpha</taxon>
        <taxon>Muroidea</taxon>
        <taxon>Muridae</taxon>
        <taxon>Murinae</taxon>
        <taxon>Mus</taxon>
        <taxon>Mus</taxon>
    </lineage>
</organism>
<reference evidence="2" key="3">
    <citation type="journal article" date="2000" name="Genome Res.">
        <title>RIKEN integrated sequence analysis (RISA) system--384-format sequencing pipeline with 384 multicapillary sequencer.</title>
        <authorList>
            <person name="Shibata K."/>
            <person name="Itoh M."/>
            <person name="Aizawa K."/>
            <person name="Nagaoka S."/>
            <person name="Sasaki N."/>
            <person name="Carninci P."/>
            <person name="Konno H."/>
            <person name="Akiyama J."/>
            <person name="Nishi K."/>
            <person name="Kitsunai T."/>
            <person name="Tashiro H."/>
            <person name="Itoh M."/>
            <person name="Sumi N."/>
            <person name="Ishii Y."/>
            <person name="Nakamura S."/>
            <person name="Hazama M."/>
            <person name="Nishine T."/>
            <person name="Harada A."/>
            <person name="Yamamoto R."/>
            <person name="Matsumoto H."/>
            <person name="Sakaguchi S."/>
            <person name="Ikegami T."/>
            <person name="Kashiwagi K."/>
            <person name="Fujiwake S."/>
            <person name="Inoue K."/>
            <person name="Togawa Y."/>
            <person name="Izawa M."/>
            <person name="Ohara E."/>
            <person name="Watahiki M."/>
            <person name="Yoneda Y."/>
            <person name="Ishikawa T."/>
            <person name="Ozawa K."/>
            <person name="Tanaka T."/>
            <person name="Matsuura S."/>
            <person name="Kawai J."/>
            <person name="Okazaki Y."/>
            <person name="Muramatsu M."/>
            <person name="Inoue Y."/>
            <person name="Kira A."/>
            <person name="Hayashizaki Y."/>
        </authorList>
    </citation>
    <scope>NUCLEOTIDE SEQUENCE</scope>
    <source>
        <strain evidence="2">C57BL/6J</strain>
        <tissue evidence="2">Amnion</tissue>
    </source>
</reference>
<evidence type="ECO:0000313" key="3">
    <source>
        <dbReference type="MGI" id="MGI:3040693"/>
    </source>
</evidence>
<feature type="compositionally biased region" description="Basic residues" evidence="1">
    <location>
        <begin position="174"/>
        <end position="196"/>
    </location>
</feature>
<sequence>MCRGFSFGLRKPKGLSGQRLAGAAPVGRRAQGEDVSVCVCARVANTKVISPCSFFLSVSGGGGPGGVGGRPGRRLRGRAGAEARSGLWEGSSESLFHIPGVRAREKTVGSTASVSRCRLRERVAPWPETSVQEAGQAGRGRGAEGRLPALERWGRGRGAASSPGHCAPADFHGRLPRSRGRRPGAGHSLRFKRHSRNVNNPGGRASGQERARTAGLGPPPSPGDSGSPRLLCPSLYLPKTFPFSGLQFHLVPPARSRVKGLSHSPGSRSRASRHPTREPWKARRPDLCFDAETSVNVSPGNCSFLGWQC</sequence>
<dbReference type="AGR" id="MGI:3040693"/>
<dbReference type="AlphaFoldDB" id="Q3TEV4"/>
<protein>
    <submittedName>
        <fullName evidence="2">Uncharacterized protein</fullName>
    </submittedName>
</protein>